<keyword evidence="1" id="KW-0378">Hydrolase</keyword>
<dbReference type="Gene3D" id="2.60.40.1080">
    <property type="match status" value="1"/>
</dbReference>
<dbReference type="InterPro" id="IPR008928">
    <property type="entry name" value="6-hairpin_glycosidase_sf"/>
</dbReference>
<dbReference type="GO" id="GO:0000272">
    <property type="term" value="P:polysaccharide catabolic process"/>
    <property type="evidence" value="ECO:0007669"/>
    <property type="project" value="UniProtKB-KW"/>
</dbReference>
<feature type="domain" description="Fibronectin type-III" evidence="4">
    <location>
        <begin position="1185"/>
        <end position="1279"/>
    </location>
</feature>
<dbReference type="InterPro" id="IPR055826">
    <property type="entry name" value="DUF7402"/>
</dbReference>
<dbReference type="EMBL" id="QTUC01000001">
    <property type="protein sequence ID" value="REF36958.1"/>
    <property type="molecule type" value="Genomic_DNA"/>
</dbReference>
<dbReference type="InterPro" id="IPR036116">
    <property type="entry name" value="FN3_sf"/>
</dbReference>
<dbReference type="Pfam" id="PF24135">
    <property type="entry name" value="DUF7402"/>
    <property type="match status" value="2"/>
</dbReference>
<dbReference type="Pfam" id="PF00041">
    <property type="entry name" value="fn3"/>
    <property type="match status" value="2"/>
</dbReference>
<dbReference type="CDD" id="cd00063">
    <property type="entry name" value="FN3"/>
    <property type="match status" value="2"/>
</dbReference>
<dbReference type="Gene3D" id="3.30.2080.10">
    <property type="entry name" value="GH92 mannosidase domain"/>
    <property type="match status" value="2"/>
</dbReference>
<dbReference type="Pfam" id="PF17678">
    <property type="entry name" value="Glyco_hydro_92N"/>
    <property type="match status" value="1"/>
</dbReference>
<name>A0A3D9V5C1_THECX</name>
<dbReference type="SUPFAM" id="SSF49265">
    <property type="entry name" value="Fibronectin type III"/>
    <property type="match status" value="2"/>
</dbReference>
<dbReference type="PANTHER" id="PTHR12143:SF39">
    <property type="entry name" value="SECRETED PROTEIN"/>
    <property type="match status" value="1"/>
</dbReference>
<dbReference type="InterPro" id="IPR013783">
    <property type="entry name" value="Ig-like_fold"/>
</dbReference>
<dbReference type="GO" id="GO:0000224">
    <property type="term" value="F:peptide-N4-(N-acetyl-beta-glucosaminyl)asparagine amidase activity"/>
    <property type="evidence" value="ECO:0007669"/>
    <property type="project" value="TreeGrafter"/>
</dbReference>
<evidence type="ECO:0000313" key="5">
    <source>
        <dbReference type="EMBL" id="REF36958.1"/>
    </source>
</evidence>
<dbReference type="InterPro" id="IPR050883">
    <property type="entry name" value="PNGase"/>
</dbReference>
<reference evidence="5 6" key="1">
    <citation type="submission" date="2018-08" db="EMBL/GenBank/DDBJ databases">
        <title>Sequencing the genomes of 1000 actinobacteria strains.</title>
        <authorList>
            <person name="Klenk H.-P."/>
        </authorList>
    </citation>
    <scope>NUCLEOTIDE SEQUENCE [LARGE SCALE GENOMIC DNA]</scope>
    <source>
        <strain evidence="5 6">DSM 22891</strain>
    </source>
</reference>
<dbReference type="GO" id="GO:0006516">
    <property type="term" value="P:glycoprotein catabolic process"/>
    <property type="evidence" value="ECO:0007669"/>
    <property type="project" value="TreeGrafter"/>
</dbReference>
<dbReference type="PANTHER" id="PTHR12143">
    <property type="entry name" value="PEPTIDE N-GLYCANASE PNGASE -RELATED"/>
    <property type="match status" value="1"/>
</dbReference>
<dbReference type="SUPFAM" id="SSF49785">
    <property type="entry name" value="Galactose-binding domain-like"/>
    <property type="match status" value="3"/>
</dbReference>
<sequence length="1595" mass="174396">MRSTTLAKGRGMSPERVRHLARLVVTFVAGVALLLVGNVGASATQVEAKEQTRDYVSLVNPWVEADIARWFFFQSASNPFGFVKLRPDTGTHSSGGTGYRTTEHYVKGFSHIHEWNFSGVQVMPTSGKSVPKTQGDSGWHSYTKHDESEVVEPGYHKLHLDRYDITAELTVTDRVGMHRYTYGTAGPSEIIINLGGQLGEAIMKDAYVTKVSDTELEGYVNQRGAAYPDFDTRLFFNIRFDKPFDSLHGWSDGRLARGGAPIEELAGDNMGVYVRYEHLDAGEVVQMKVGLSLTGTDGARKNLLAELPGWSFDDVRAASRARWNEMLGRIDVRGGTEQQQIKFYTDLFHVLCGRSVVSDVDGKYLDDTWNAGRVRQIPLDKHGKPTFAMYNYDALWLTQWNLNSILGLAYPEIYSSFVKSQLQMYKDGGLLPRGPVAGNYSLIMTGSPVTSFIAGAWNKGIRDFDIDLAFEAMLDAHSVGGLFDKGALEYRTWTGAGGIRDYLDNGWVGYRPGAGLNGGAGQTLEYAFQDWTLAQLAKQLGKKGLNITQFAEVTVSSQVAGPSVGERAIDGRPMRSAVDPNESTEWRSDGERHPWIELRWDEPRTVRKVVLSDRPDPDSNVNAGRLTFSDGSSVLVTDIPVDGTNKVVDVGTKKAITWVRFEVTGGSGTDVGLDEIEVWDDTDLGEYLLERSRNWRNLYDLSTGFIRPRAADGTWLEDFDPLSPSDFVEANSWQATWFTSHDVMGLANLMGGEAAYADKLNYAFRRAEDSNFIGAYGQGYVSYGNQPGLQVAHLFNYVGYPWLTQYWVRQVKDKTYGSISTTDGYGHHDEDQGQMGAISALMAIGLFEVTGGGHSRPVYDITSPVFDEITIKLHPNYYKGGTFRIVTHDNSAENMYIQRAKLDGRLWRQAWFHHDQLVDGGTLELWLGPEPNTRWGVSPLPPSESPSERKEPVYATDLEIVGPDRVAEPYSTVRFEARFDPASTTWQRAFWSVTEPDGSPTDKAIIDDDGNLTVNRRDGQVLVTAINSDSGPRVTARKLVTLDLDVGLLRGNAARWPGVTATASSEYSDGYRADKVHDGVIGSKDAGDWASRGEREPWVQLDWENPIQADRVVLYDRPGDDDANGGTLHFSDGSTVEVTDLPRNGGPKTVTFPLKTFTWMRFQIEGGTGLNPGMSEIEVYAIPSVPGPPTDVSVKRHDGEATVSWRPPVFDGGAPVLGYVVTPYRDGVAQEPTTVDESTTQTVVTGLDVDADYAFTVAATNLLGTGPEAHEPVLAARIEVVGPDVVRVPYGSARYEAKVEPDDATTTRVTWTVTEPDGSPTQKAEIDADGVLTVNHREGAVVVTATATDGSGVSGTRTVVLDLDPSLYRDNAARWPGVTATASSQYNDDHGPAKVHDGFGAGSGEWASRGEQNPWIQLTWDRPIQADRIVLYDRPGIDDVHGGTLSFSDGSTIEVRDVPTTGEPATVSFEPKTFTWVRFQVEGGSGPNVGLRELEVFALASPPDAPTDVTATPGNGSVTVTWVPPEFDGGAPLTGYLVTPYRDGTPLEPVTADADAYRVVVRDLSPGSSYEFTVAATSIAGVGVPSERTPPVTPR</sequence>
<dbReference type="SMART" id="SM00060">
    <property type="entry name" value="FN3"/>
    <property type="match status" value="2"/>
</dbReference>
<comment type="caution">
    <text evidence="5">The sequence shown here is derived from an EMBL/GenBank/DDBJ whole genome shotgun (WGS) entry which is preliminary data.</text>
</comment>
<dbReference type="Gene3D" id="1.20.1610.10">
    <property type="entry name" value="alpha-1,2-mannosidases domains"/>
    <property type="match status" value="2"/>
</dbReference>
<accession>A0A3D9V5C1</accession>
<keyword evidence="1" id="KW-0326">Glycosidase</keyword>
<evidence type="ECO:0000256" key="3">
    <source>
        <dbReference type="SAM" id="MobiDB-lite"/>
    </source>
</evidence>
<dbReference type="Gene3D" id="1.20.1050.60">
    <property type="entry name" value="alpha-1,2-mannosidase"/>
    <property type="match status" value="1"/>
</dbReference>
<dbReference type="GO" id="GO:0005829">
    <property type="term" value="C:cytosol"/>
    <property type="evidence" value="ECO:0007669"/>
    <property type="project" value="TreeGrafter"/>
</dbReference>
<evidence type="ECO:0000256" key="1">
    <source>
        <dbReference type="ARBA" id="ARBA00023295"/>
    </source>
</evidence>
<evidence type="ECO:0000259" key="4">
    <source>
        <dbReference type="PROSITE" id="PS50853"/>
    </source>
</evidence>
<dbReference type="InterPro" id="IPR014718">
    <property type="entry name" value="GH-type_carb-bd"/>
</dbReference>
<dbReference type="InterPro" id="IPR008979">
    <property type="entry name" value="Galactose-bd-like_sf"/>
</dbReference>
<evidence type="ECO:0000313" key="6">
    <source>
        <dbReference type="Proteomes" id="UP000256485"/>
    </source>
</evidence>
<protein>
    <submittedName>
        <fullName evidence="5">Putative alpha-1,2-mannosidase</fullName>
    </submittedName>
</protein>
<dbReference type="InterPro" id="IPR003961">
    <property type="entry name" value="FN3_dom"/>
</dbReference>
<gene>
    <name evidence="5" type="ORF">DFJ64_2394</name>
</gene>
<dbReference type="Gene3D" id="2.60.120.260">
    <property type="entry name" value="Galactose-binding domain-like"/>
    <property type="match status" value="3"/>
</dbReference>
<organism evidence="5 6">
    <name type="scientific">Thermasporomyces composti</name>
    <dbReference type="NCBI Taxonomy" id="696763"/>
    <lineage>
        <taxon>Bacteria</taxon>
        <taxon>Bacillati</taxon>
        <taxon>Actinomycetota</taxon>
        <taxon>Actinomycetes</taxon>
        <taxon>Propionibacteriales</taxon>
        <taxon>Nocardioidaceae</taxon>
        <taxon>Thermasporomyces</taxon>
    </lineage>
</organism>
<keyword evidence="6" id="KW-1185">Reference proteome</keyword>
<dbReference type="InterPro" id="IPR041371">
    <property type="entry name" value="GH92_N"/>
</dbReference>
<dbReference type="Gene3D" id="2.70.98.10">
    <property type="match status" value="1"/>
</dbReference>
<feature type="region of interest" description="Disordered" evidence="3">
    <location>
        <begin position="564"/>
        <end position="589"/>
    </location>
</feature>
<proteinExistence type="predicted"/>
<dbReference type="InterPro" id="IPR012939">
    <property type="entry name" value="Glyco_hydro_92"/>
</dbReference>
<dbReference type="Gene3D" id="2.60.40.10">
    <property type="entry name" value="Immunoglobulins"/>
    <property type="match status" value="2"/>
</dbReference>
<keyword evidence="2" id="KW-0119">Carbohydrate metabolism</keyword>
<feature type="domain" description="Fibronectin type-III" evidence="4">
    <location>
        <begin position="1502"/>
        <end position="1595"/>
    </location>
</feature>
<evidence type="ECO:0000256" key="2">
    <source>
        <dbReference type="ARBA" id="ARBA00023326"/>
    </source>
</evidence>
<dbReference type="GO" id="GO:0030246">
    <property type="term" value="F:carbohydrate binding"/>
    <property type="evidence" value="ECO:0007669"/>
    <property type="project" value="InterPro"/>
</dbReference>
<keyword evidence="2" id="KW-0624">Polysaccharide degradation</keyword>
<dbReference type="GO" id="GO:0016798">
    <property type="term" value="F:hydrolase activity, acting on glycosyl bonds"/>
    <property type="evidence" value="ECO:0007669"/>
    <property type="project" value="UniProtKB-KW"/>
</dbReference>
<dbReference type="SUPFAM" id="SSF48208">
    <property type="entry name" value="Six-hairpin glycosidases"/>
    <property type="match status" value="1"/>
</dbReference>
<dbReference type="PROSITE" id="PS50853">
    <property type="entry name" value="FN3"/>
    <property type="match status" value="2"/>
</dbReference>
<dbReference type="Pfam" id="PF07971">
    <property type="entry name" value="Glyco_hydro_92"/>
    <property type="match status" value="2"/>
</dbReference>
<dbReference type="Proteomes" id="UP000256485">
    <property type="component" value="Unassembled WGS sequence"/>
</dbReference>